<organism evidence="2 3">
    <name type="scientific">Bacteroides faecichinchillae</name>
    <dbReference type="NCBI Taxonomy" id="871325"/>
    <lineage>
        <taxon>Bacteria</taxon>
        <taxon>Pseudomonadati</taxon>
        <taxon>Bacteroidota</taxon>
        <taxon>Bacteroidia</taxon>
        <taxon>Bacteroidales</taxon>
        <taxon>Bacteroidaceae</taxon>
        <taxon>Bacteroides</taxon>
    </lineage>
</organism>
<keyword evidence="1" id="KW-0472">Membrane</keyword>
<keyword evidence="3" id="KW-1185">Reference proteome</keyword>
<proteinExistence type="predicted"/>
<evidence type="ECO:0000313" key="3">
    <source>
        <dbReference type="Proteomes" id="UP000184436"/>
    </source>
</evidence>
<gene>
    <name evidence="2" type="ORF">SAMN05444349_14022</name>
</gene>
<name>A0A1M5F1L2_9BACE</name>
<feature type="transmembrane region" description="Helical" evidence="1">
    <location>
        <begin position="481"/>
        <end position="503"/>
    </location>
</feature>
<dbReference type="AlphaFoldDB" id="A0A1M5F1L2"/>
<keyword evidence="1" id="KW-0812">Transmembrane</keyword>
<evidence type="ECO:0000313" key="2">
    <source>
        <dbReference type="EMBL" id="SHF85298.1"/>
    </source>
</evidence>
<evidence type="ECO:0000256" key="1">
    <source>
        <dbReference type="SAM" id="Phobius"/>
    </source>
</evidence>
<dbReference type="OrthoDB" id="781284at2"/>
<dbReference type="RefSeq" id="WP_025076029.1">
    <property type="nucleotide sequence ID" value="NZ_FQVD01000040.1"/>
</dbReference>
<reference evidence="2 3" key="1">
    <citation type="submission" date="2016-11" db="EMBL/GenBank/DDBJ databases">
        <authorList>
            <person name="Jaros S."/>
            <person name="Januszkiewicz K."/>
            <person name="Wedrychowicz H."/>
        </authorList>
    </citation>
    <scope>NUCLEOTIDE SEQUENCE [LARGE SCALE GENOMIC DNA]</scope>
    <source>
        <strain evidence="2 3">DSM 26883</strain>
    </source>
</reference>
<dbReference type="PANTHER" id="PTHR32309:SF13">
    <property type="entry name" value="FERRIC ENTEROBACTIN TRANSPORT PROTEIN FEPE"/>
    <property type="match status" value="1"/>
</dbReference>
<feature type="transmembrane region" description="Helical" evidence="1">
    <location>
        <begin position="12"/>
        <end position="33"/>
    </location>
</feature>
<dbReference type="Proteomes" id="UP000184436">
    <property type="component" value="Unassembled WGS sequence"/>
</dbReference>
<protein>
    <submittedName>
        <fullName evidence="2">ATP synthase F1 subcomplex epsilon subunit</fullName>
    </submittedName>
</protein>
<dbReference type="PANTHER" id="PTHR32309">
    <property type="entry name" value="TYROSINE-PROTEIN KINASE"/>
    <property type="match status" value="1"/>
</dbReference>
<keyword evidence="1" id="KW-1133">Transmembrane helix</keyword>
<accession>A0A1M5F1L2</accession>
<dbReference type="InterPro" id="IPR050445">
    <property type="entry name" value="Bact_polysacc_biosynth/exp"/>
</dbReference>
<dbReference type="STRING" id="871325.SAMN05444349_14022"/>
<sequence length="743" mass="85868">MEYILYITRFLYRIRWWLIIGTILITSATWWLGKQMIGRTYHTEATLYTGVASGYSMEGGGSKVDWATAQNAMDNLMNIIKSESTLKRVSMRLYARSLINGDPHKDNEYIKASNYNRIYNHLSQSPNGKEILALIDKSSEDKTVENFYKYLKPTQSNYLYGIFYYNLHHYCYNELKNIQAARKGASDLIEISYEADDPGIAYNTIDILTKEFVNEYRALRYAETDKVIEYFNSELKRIGKELRINEDSLTKYNVDKRIINYYDETKEIAAINKEFELREQNAYIEVNSAKAMLSELETHMNSNAKQVLNNIQFLNKLNEASSLTGKISEMETVSGGESPKQKEILKGYKDSLAIARKELSNLSDKYVEHRYTKEGVSKNNIIEQWLEQTLKLEKAKSDLQIIQESQRALDERYKFYAPVGSTIKRKERNINFIEQNYLSVLKSYNDALMRRKNLEMTSATLKVLNTPAYPISPMPTQLRKIVMATCAGTFLFILGFFLILELLDRTLRDAIRTRRLVGLPLLGAFPKNSILEYHGQVEKAQNIATKQLSSSILQFCNEKKEGLPYIINFISTEGNEGKSKLIEQLKVYWSSIGLKVRTVIGGKDFTPSSREFYLAKSITDFYIPEEEDILLVEYPNLREINIAPELLQEANLNIVVSRADRGWKETDKLLVEKLQKQVVQTPLYVYLTYAARNVVEDFTGMLPPYSIWRKMVYRLSQLALTESVSTLFKRKEQAKDVTNEDDD</sequence>
<dbReference type="GO" id="GO:0004713">
    <property type="term" value="F:protein tyrosine kinase activity"/>
    <property type="evidence" value="ECO:0007669"/>
    <property type="project" value="TreeGrafter"/>
</dbReference>
<dbReference type="EMBL" id="FQVD01000040">
    <property type="protein sequence ID" value="SHF85298.1"/>
    <property type="molecule type" value="Genomic_DNA"/>
</dbReference>
<dbReference type="GO" id="GO:0005886">
    <property type="term" value="C:plasma membrane"/>
    <property type="evidence" value="ECO:0007669"/>
    <property type="project" value="TreeGrafter"/>
</dbReference>